<evidence type="ECO:0000313" key="1">
    <source>
        <dbReference type="EMBL" id="CUK14752.1"/>
    </source>
</evidence>
<proteinExistence type="predicted"/>
<protein>
    <submittedName>
        <fullName evidence="1">Uncharacterized protein</fullName>
    </submittedName>
</protein>
<evidence type="ECO:0000313" key="2">
    <source>
        <dbReference type="Proteomes" id="UP000051260"/>
    </source>
</evidence>
<accession>A0A0N7MAQ8</accession>
<dbReference type="EMBL" id="CYUD01000014">
    <property type="protein sequence ID" value="CUK14752.1"/>
    <property type="molecule type" value="Genomic_DNA"/>
</dbReference>
<dbReference type="AlphaFoldDB" id="A0A0N7MAQ8"/>
<dbReference type="Proteomes" id="UP000051260">
    <property type="component" value="Unassembled WGS sequence"/>
</dbReference>
<gene>
    <name evidence="1" type="ORF">RUE5091_03791</name>
</gene>
<sequence>MGELAATSIDSNQHFSLQIRALSSVRFQKIHGNRTNFKNRWNCKRFIPKRKQHIFIAKYLLQTLLFQWVSI</sequence>
<name>A0A0N7MAQ8_9RHOB</name>
<reference evidence="2" key="1">
    <citation type="submission" date="2015-09" db="EMBL/GenBank/DDBJ databases">
        <authorList>
            <person name="Rodrigo-Torres L."/>
            <person name="Arahal D.R."/>
        </authorList>
    </citation>
    <scope>NUCLEOTIDE SEQUENCE [LARGE SCALE GENOMIC DNA]</scope>
    <source>
        <strain evidence="2">CECT 5091</strain>
    </source>
</reference>
<dbReference type="STRING" id="1715692.RUE5091_03791"/>
<organism evidence="1 2">
    <name type="scientific">Ruegeria denitrificans</name>
    <dbReference type="NCBI Taxonomy" id="1715692"/>
    <lineage>
        <taxon>Bacteria</taxon>
        <taxon>Pseudomonadati</taxon>
        <taxon>Pseudomonadota</taxon>
        <taxon>Alphaproteobacteria</taxon>
        <taxon>Rhodobacterales</taxon>
        <taxon>Roseobacteraceae</taxon>
        <taxon>Ruegeria</taxon>
    </lineage>
</organism>
<keyword evidence="2" id="KW-1185">Reference proteome</keyword>